<reference evidence="1" key="1">
    <citation type="submission" date="2014-12" db="EMBL/GenBank/DDBJ databases">
        <title>Insight into the proteome of Arion vulgaris.</title>
        <authorList>
            <person name="Aradska J."/>
            <person name="Bulat T."/>
            <person name="Smidak R."/>
            <person name="Sarate P."/>
            <person name="Gangsoo J."/>
            <person name="Sialana F."/>
            <person name="Bilban M."/>
            <person name="Lubec G."/>
        </authorList>
    </citation>
    <scope>NUCLEOTIDE SEQUENCE</scope>
    <source>
        <tissue evidence="1">Skin</tissue>
    </source>
</reference>
<gene>
    <name evidence="1" type="primary">ORF1388</name>
</gene>
<evidence type="ECO:0000313" key="1">
    <source>
        <dbReference type="EMBL" id="CEK47446.1"/>
    </source>
</evidence>
<dbReference type="EMBL" id="HACG01000581">
    <property type="protein sequence ID" value="CEK47446.1"/>
    <property type="molecule type" value="Transcribed_RNA"/>
</dbReference>
<organism evidence="1">
    <name type="scientific">Arion vulgaris</name>
    <dbReference type="NCBI Taxonomy" id="1028688"/>
    <lineage>
        <taxon>Eukaryota</taxon>
        <taxon>Metazoa</taxon>
        <taxon>Spiralia</taxon>
        <taxon>Lophotrochozoa</taxon>
        <taxon>Mollusca</taxon>
        <taxon>Gastropoda</taxon>
        <taxon>Heterobranchia</taxon>
        <taxon>Euthyneura</taxon>
        <taxon>Panpulmonata</taxon>
        <taxon>Eupulmonata</taxon>
        <taxon>Stylommatophora</taxon>
        <taxon>Helicina</taxon>
        <taxon>Arionoidea</taxon>
        <taxon>Arionidae</taxon>
        <taxon>Arion</taxon>
    </lineage>
</organism>
<dbReference type="AlphaFoldDB" id="A0A0B6XVC6"/>
<feature type="non-terminal residue" evidence="1">
    <location>
        <position position="94"/>
    </location>
</feature>
<feature type="non-terminal residue" evidence="1">
    <location>
        <position position="1"/>
    </location>
</feature>
<accession>A0A0B6XVC6</accession>
<sequence length="94" mass="10556">KTLYLNGERHEAQDGNASRYEVIKAMINRFTPLYSRLLDKSPWDVAASWVQSRQIHPSNAQELGAILRAMSHGEITAADFGIKGTQLKLTLMID</sequence>
<proteinExistence type="predicted"/>
<protein>
    <submittedName>
        <fullName evidence="1">Uncharacterized protein</fullName>
    </submittedName>
</protein>
<name>A0A0B6XVC6_9EUPU</name>